<keyword evidence="2" id="KW-0238">DNA-binding</keyword>
<evidence type="ECO:0000256" key="2">
    <source>
        <dbReference type="ARBA" id="ARBA00023125"/>
    </source>
</evidence>
<dbReference type="Pfam" id="PF00027">
    <property type="entry name" value="cNMP_binding"/>
    <property type="match status" value="1"/>
</dbReference>
<dbReference type="SUPFAM" id="SSF51206">
    <property type="entry name" value="cAMP-binding domain-like"/>
    <property type="match status" value="1"/>
</dbReference>
<dbReference type="InterPro" id="IPR018488">
    <property type="entry name" value="cNMP-bd_CS"/>
</dbReference>
<gene>
    <name evidence="7" type="ORF">ACFFK0_13285</name>
</gene>
<evidence type="ECO:0000313" key="7">
    <source>
        <dbReference type="EMBL" id="MFC0213416.1"/>
    </source>
</evidence>
<feature type="domain" description="Cyclic nucleotide-binding" evidence="5">
    <location>
        <begin position="9"/>
        <end position="129"/>
    </location>
</feature>
<evidence type="ECO:0000256" key="1">
    <source>
        <dbReference type="ARBA" id="ARBA00023015"/>
    </source>
</evidence>
<dbReference type="InterPro" id="IPR018490">
    <property type="entry name" value="cNMP-bd_dom_sf"/>
</dbReference>
<protein>
    <submittedName>
        <fullName evidence="7">Crp/Fnr family transcriptional regulator</fullName>
    </submittedName>
</protein>
<dbReference type="EMBL" id="JBHLWN010000050">
    <property type="protein sequence ID" value="MFC0213416.1"/>
    <property type="molecule type" value="Genomic_DNA"/>
</dbReference>
<evidence type="ECO:0000259" key="6">
    <source>
        <dbReference type="PROSITE" id="PS51063"/>
    </source>
</evidence>
<evidence type="ECO:0000313" key="8">
    <source>
        <dbReference type="Proteomes" id="UP001589776"/>
    </source>
</evidence>
<evidence type="ECO:0000256" key="4">
    <source>
        <dbReference type="ARBA" id="ARBA00023163"/>
    </source>
</evidence>
<evidence type="ECO:0000259" key="5">
    <source>
        <dbReference type="PROSITE" id="PS50042"/>
    </source>
</evidence>
<dbReference type="InterPro" id="IPR036390">
    <property type="entry name" value="WH_DNA-bd_sf"/>
</dbReference>
<name>A0ABV6DL91_9BACL</name>
<dbReference type="InterPro" id="IPR000595">
    <property type="entry name" value="cNMP-bd_dom"/>
</dbReference>
<dbReference type="PROSITE" id="PS50042">
    <property type="entry name" value="CNMP_BINDING_3"/>
    <property type="match status" value="1"/>
</dbReference>
<dbReference type="Gene3D" id="1.10.10.10">
    <property type="entry name" value="Winged helix-like DNA-binding domain superfamily/Winged helix DNA-binding domain"/>
    <property type="match status" value="1"/>
</dbReference>
<proteinExistence type="predicted"/>
<evidence type="ECO:0000256" key="3">
    <source>
        <dbReference type="ARBA" id="ARBA00023159"/>
    </source>
</evidence>
<comment type="caution">
    <text evidence="7">The sequence shown here is derived from an EMBL/GenBank/DDBJ whole genome shotgun (WGS) entry which is preliminary data.</text>
</comment>
<dbReference type="CDD" id="cd00038">
    <property type="entry name" value="CAP_ED"/>
    <property type="match status" value="1"/>
</dbReference>
<dbReference type="SUPFAM" id="SSF46785">
    <property type="entry name" value="Winged helix' DNA-binding domain"/>
    <property type="match status" value="1"/>
</dbReference>
<keyword evidence="4" id="KW-0804">Transcription</keyword>
<dbReference type="InterPro" id="IPR036388">
    <property type="entry name" value="WH-like_DNA-bd_sf"/>
</dbReference>
<dbReference type="PANTHER" id="PTHR24567">
    <property type="entry name" value="CRP FAMILY TRANSCRIPTIONAL REGULATORY PROTEIN"/>
    <property type="match status" value="1"/>
</dbReference>
<dbReference type="PROSITE" id="PS00889">
    <property type="entry name" value="CNMP_BINDING_2"/>
    <property type="match status" value="1"/>
</dbReference>
<dbReference type="InterPro" id="IPR050397">
    <property type="entry name" value="Env_Response_Regulators"/>
</dbReference>
<dbReference type="Proteomes" id="UP001589776">
    <property type="component" value="Unassembled WGS sequence"/>
</dbReference>
<sequence>MQLIQNVPLFQEYTREELEAIAPLFKERKYSRGSILFLEGDTGEEFFLIRSGSVKIYRIDDTKEIILALFREGDYFGEMSMMQRGLTRSATAETLENSVIYTMTRTDFFRFMEKSPRLCLKLLEVTMERLRKANEQIYDLTFLGVKSRVAKVMLRLADEHGVPSPHGTIIPIKLTHQQIANMVGAVRESVTKVLQELQDEDTIRIENKMILILKPNRLRDNFTH</sequence>
<reference evidence="7 8" key="1">
    <citation type="submission" date="2024-09" db="EMBL/GenBank/DDBJ databases">
        <authorList>
            <person name="Sun Q."/>
            <person name="Mori K."/>
        </authorList>
    </citation>
    <scope>NUCLEOTIDE SEQUENCE [LARGE SCALE GENOMIC DNA]</scope>
    <source>
        <strain evidence="7 8">CCM 7759</strain>
    </source>
</reference>
<dbReference type="InterPro" id="IPR014710">
    <property type="entry name" value="RmlC-like_jellyroll"/>
</dbReference>
<organism evidence="7 8">
    <name type="scientific">Paenibacillus chartarius</name>
    <dbReference type="NCBI Taxonomy" id="747481"/>
    <lineage>
        <taxon>Bacteria</taxon>
        <taxon>Bacillati</taxon>
        <taxon>Bacillota</taxon>
        <taxon>Bacilli</taxon>
        <taxon>Bacillales</taxon>
        <taxon>Paenibacillaceae</taxon>
        <taxon>Paenibacillus</taxon>
    </lineage>
</organism>
<dbReference type="SMART" id="SM00419">
    <property type="entry name" value="HTH_CRP"/>
    <property type="match status" value="1"/>
</dbReference>
<feature type="domain" description="HTH crp-type" evidence="6">
    <location>
        <begin position="143"/>
        <end position="216"/>
    </location>
</feature>
<dbReference type="PANTHER" id="PTHR24567:SF74">
    <property type="entry name" value="HTH-TYPE TRANSCRIPTIONAL REGULATOR ARCR"/>
    <property type="match status" value="1"/>
</dbReference>
<dbReference type="Gene3D" id="2.60.120.10">
    <property type="entry name" value="Jelly Rolls"/>
    <property type="match status" value="1"/>
</dbReference>
<dbReference type="RefSeq" id="WP_377470722.1">
    <property type="nucleotide sequence ID" value="NZ_JBHLWN010000050.1"/>
</dbReference>
<keyword evidence="1" id="KW-0805">Transcription regulation</keyword>
<dbReference type="SMART" id="SM00100">
    <property type="entry name" value="cNMP"/>
    <property type="match status" value="1"/>
</dbReference>
<dbReference type="PRINTS" id="PR00034">
    <property type="entry name" value="HTHCRP"/>
</dbReference>
<dbReference type="Pfam" id="PF13545">
    <property type="entry name" value="HTH_Crp_2"/>
    <property type="match status" value="1"/>
</dbReference>
<dbReference type="PROSITE" id="PS51063">
    <property type="entry name" value="HTH_CRP_2"/>
    <property type="match status" value="1"/>
</dbReference>
<keyword evidence="3" id="KW-0010">Activator</keyword>
<dbReference type="InterPro" id="IPR012318">
    <property type="entry name" value="HTH_CRP"/>
</dbReference>
<accession>A0ABV6DL91</accession>
<keyword evidence="8" id="KW-1185">Reference proteome</keyword>